<dbReference type="Proteomes" id="UP001153148">
    <property type="component" value="Unassembled WGS sequence"/>
</dbReference>
<feature type="non-terminal residue" evidence="2">
    <location>
        <position position="261"/>
    </location>
</feature>
<reference evidence="2" key="1">
    <citation type="submission" date="2021-03" db="EMBL/GenBank/DDBJ databases">
        <authorList>
            <person name="Tran Van P."/>
        </authorList>
    </citation>
    <scope>NUCLEOTIDE SEQUENCE</scope>
</reference>
<gene>
    <name evidence="2" type="ORF">TPAB3V08_LOCUS3239</name>
</gene>
<comment type="caution">
    <text evidence="2">The sequence shown here is derived from an EMBL/GenBank/DDBJ whole genome shotgun (WGS) entry which is preliminary data.</text>
</comment>
<evidence type="ECO:0000256" key="1">
    <source>
        <dbReference type="SAM" id="MobiDB-lite"/>
    </source>
</evidence>
<proteinExistence type="predicted"/>
<organism evidence="2 3">
    <name type="scientific">Timema podura</name>
    <name type="common">Walking stick</name>
    <dbReference type="NCBI Taxonomy" id="61482"/>
    <lineage>
        <taxon>Eukaryota</taxon>
        <taxon>Metazoa</taxon>
        <taxon>Ecdysozoa</taxon>
        <taxon>Arthropoda</taxon>
        <taxon>Hexapoda</taxon>
        <taxon>Insecta</taxon>
        <taxon>Pterygota</taxon>
        <taxon>Neoptera</taxon>
        <taxon>Polyneoptera</taxon>
        <taxon>Phasmatodea</taxon>
        <taxon>Timematodea</taxon>
        <taxon>Timematoidea</taxon>
        <taxon>Timematidae</taxon>
        <taxon>Timema</taxon>
    </lineage>
</organism>
<evidence type="ECO:0000313" key="2">
    <source>
        <dbReference type="EMBL" id="CAG2056245.1"/>
    </source>
</evidence>
<name>A0ABN7NKH4_TIMPD</name>
<dbReference type="EMBL" id="CAJPIN010003573">
    <property type="protein sequence ID" value="CAG2056245.1"/>
    <property type="molecule type" value="Genomic_DNA"/>
</dbReference>
<evidence type="ECO:0000313" key="3">
    <source>
        <dbReference type="Proteomes" id="UP001153148"/>
    </source>
</evidence>
<accession>A0ABN7NKH4</accession>
<keyword evidence="3" id="KW-1185">Reference proteome</keyword>
<protein>
    <submittedName>
        <fullName evidence="2">Uncharacterized protein</fullName>
    </submittedName>
</protein>
<feature type="region of interest" description="Disordered" evidence="1">
    <location>
        <begin position="138"/>
        <end position="158"/>
    </location>
</feature>
<sequence length="261" mass="29455">MTYTTVDLGGLGPEEVSVAIDELLDAVIRLHIRCKMCSMLNEVALKLLQTLDSERDSLTGEEHRWPHWIVRHAKSSTKQECKPLRTPKIRYSLGESGQFQSQRSSVGKLKSRITSGTGDISHTVSGLGMKKVEISGSVPAFTKSGKPPKKNHSQDTRPGSNHYLPIIVSLVYWEISSLDQDHAAIKAPSLTELVEAIFEDPVLTTEEEVIQDFIHERTKIKKTLRKMAKHLYRAIICMPDHILDANKRKFIKRQFSLSSQR</sequence>